<dbReference type="InterPro" id="IPR050479">
    <property type="entry name" value="CYP11_CYP27_families"/>
</dbReference>
<dbReference type="PRINTS" id="PR00385">
    <property type="entry name" value="P450"/>
</dbReference>
<dbReference type="OrthoDB" id="3945418at2759"/>
<dbReference type="PANTHER" id="PTHR24279:SF120">
    <property type="entry name" value="CYTOCHROME P450"/>
    <property type="match status" value="1"/>
</dbReference>
<dbReference type="GO" id="GO:0005506">
    <property type="term" value="F:iron ion binding"/>
    <property type="evidence" value="ECO:0007669"/>
    <property type="project" value="InterPro"/>
</dbReference>
<evidence type="ECO:0000256" key="3">
    <source>
        <dbReference type="ARBA" id="ARBA00022617"/>
    </source>
</evidence>
<keyword evidence="9" id="KW-1185">Reference proteome</keyword>
<proteinExistence type="inferred from homology"/>
<gene>
    <name evidence="8" type="ORF">Dbus_chr3Rg2428</name>
</gene>
<name>A0A0M4EGV7_DROBS</name>
<dbReference type="OMA" id="PSMWKVV"/>
<keyword evidence="7" id="KW-0503">Monooxygenase</keyword>
<keyword evidence="5" id="KW-0560">Oxidoreductase</keyword>
<dbReference type="GO" id="GO:0020037">
    <property type="term" value="F:heme binding"/>
    <property type="evidence" value="ECO:0007669"/>
    <property type="project" value="InterPro"/>
</dbReference>
<dbReference type="CDD" id="cd11054">
    <property type="entry name" value="CYP24A1-like"/>
    <property type="match status" value="2"/>
</dbReference>
<evidence type="ECO:0000256" key="5">
    <source>
        <dbReference type="ARBA" id="ARBA00023002"/>
    </source>
</evidence>
<organism evidence="8 9">
    <name type="scientific">Drosophila busckii</name>
    <name type="common">Fruit fly</name>
    <dbReference type="NCBI Taxonomy" id="30019"/>
    <lineage>
        <taxon>Eukaryota</taxon>
        <taxon>Metazoa</taxon>
        <taxon>Ecdysozoa</taxon>
        <taxon>Arthropoda</taxon>
        <taxon>Hexapoda</taxon>
        <taxon>Insecta</taxon>
        <taxon>Pterygota</taxon>
        <taxon>Neoptera</taxon>
        <taxon>Endopterygota</taxon>
        <taxon>Diptera</taxon>
        <taxon>Brachycera</taxon>
        <taxon>Muscomorpha</taxon>
        <taxon>Ephydroidea</taxon>
        <taxon>Drosophilidae</taxon>
        <taxon>Drosophila</taxon>
    </lineage>
</organism>
<dbReference type="EMBL" id="CP012526">
    <property type="protein sequence ID" value="ALC47678.1"/>
    <property type="molecule type" value="Genomic_DNA"/>
</dbReference>
<dbReference type="Pfam" id="PF00067">
    <property type="entry name" value="p450"/>
    <property type="match status" value="2"/>
</dbReference>
<evidence type="ECO:0000256" key="1">
    <source>
        <dbReference type="ARBA" id="ARBA00001971"/>
    </source>
</evidence>
<dbReference type="PROSITE" id="PS00086">
    <property type="entry name" value="CYTOCHROME_P450"/>
    <property type="match status" value="2"/>
</dbReference>
<dbReference type="PRINTS" id="PR00463">
    <property type="entry name" value="EP450I"/>
</dbReference>
<evidence type="ECO:0000256" key="6">
    <source>
        <dbReference type="ARBA" id="ARBA00023004"/>
    </source>
</evidence>
<accession>A0A0M4EGV7</accession>
<dbReference type="PANTHER" id="PTHR24279">
    <property type="entry name" value="CYTOCHROME P450"/>
    <property type="match status" value="1"/>
</dbReference>
<protein>
    <submittedName>
        <fullName evidence="8">Cyp12a5</fullName>
    </submittedName>
</protein>
<evidence type="ECO:0000256" key="4">
    <source>
        <dbReference type="ARBA" id="ARBA00022723"/>
    </source>
</evidence>
<keyword evidence="3" id="KW-0349">Heme</keyword>
<evidence type="ECO:0000256" key="7">
    <source>
        <dbReference type="ARBA" id="ARBA00023033"/>
    </source>
</evidence>
<dbReference type="GO" id="GO:0004497">
    <property type="term" value="F:monooxygenase activity"/>
    <property type="evidence" value="ECO:0007669"/>
    <property type="project" value="UniProtKB-KW"/>
</dbReference>
<comment type="similarity">
    <text evidence="2">Belongs to the cytochrome P450 family.</text>
</comment>
<evidence type="ECO:0000313" key="9">
    <source>
        <dbReference type="Proteomes" id="UP000494163"/>
    </source>
</evidence>
<dbReference type="Gene3D" id="1.10.630.10">
    <property type="entry name" value="Cytochrome P450"/>
    <property type="match status" value="2"/>
</dbReference>
<dbReference type="InterPro" id="IPR001128">
    <property type="entry name" value="Cyt_P450"/>
</dbReference>
<dbReference type="GO" id="GO:0016705">
    <property type="term" value="F:oxidoreductase activity, acting on paired donors, with incorporation or reduction of molecular oxygen"/>
    <property type="evidence" value="ECO:0007669"/>
    <property type="project" value="InterPro"/>
</dbReference>
<evidence type="ECO:0000313" key="8">
    <source>
        <dbReference type="EMBL" id="ALC47678.1"/>
    </source>
</evidence>
<dbReference type="InterPro" id="IPR017972">
    <property type="entry name" value="Cyt_P450_CS"/>
</dbReference>
<dbReference type="Proteomes" id="UP000494163">
    <property type="component" value="Chromosome 3R"/>
</dbReference>
<sequence>MLARRCRFICRFQTNRAVAMEPRDVDWQRARRFEHIPSIQKLSLTLDMSFPGGKYKNLDLSQLMMALRRDYGDIYRMPSLFGSEPMVITYSPRDFEEVYRHEGVWPSRPGNDTMRYHRLTHRKDFFQGCQGLIAQGKEWGEFRSIVNPVLMQPKNVRVYYKKMSQVNMEFVQLIKAKRDLKTLEMADNFIEDINRWTLESVSVVALDKQLGLLKGGSKDEQTQLLFKSLDEFFRYGGTLDVKPSLWRYIKTPMFKKLMKAYDNIQITTLAFVNEALERLERESQQGLVRPELLKKNKQVATIMAMDLMLAGVDTTSSAFTAALLCLASNPEKQEKLREEVMLVLPNMDSEFTEASMMNVPYLRACLKESQRMRPLAITHARKLEQNCVLSGYKVPADTTVMMVPIPALSSEQYFPRATEFLPERWLRNEEKAECPALRTTYPFAYLPFGFGARMCAGKRIVDMELELGIARIIRNFKRGQTNTAAAADASTKDNVVWEQARPYEEMPYANLLSLTYNMAFPGGRYKGLDLTQLVMAMRRDYGDIYRMPKLFGREPMVTTYNPKDFEVVFRHEGVWPHRPGADTLRFHREQYRKDFFQGVEGLIPTQGKSWGEFRSAVNPVLMQPKNVRLYYKKMSQVNCEFVELIKAKRDATTLEAPENFLEDINRWTLESVSVVALDKQLGLLKDATTTKETLLLFKSLDEFFTYAAILEIQPSLWRYIETPMFKKLMKAFDNIQEVTSAFVNEALERLEREAQQGLVRAEHEQSVLEKLLKKDKKVATVMAMDMLMAGVDTTSSTFAAAMLGIAINPEKQAKLREEVMRVLPNKDSEFTEESMKNVPYLRACIKESQRLWPLVIGHARTTNKDCVLSGYKIPAGTFISMIPLNSLTSEEYFPRASEFLPERWLRNETTSDAKCPANSLKITNPFVFLPFGFGPRMCVGKRIVDMELELGIARLIRNFRVEFNYPTENAFRSVLINKPNIPLKFKFIDLEK</sequence>
<dbReference type="FunFam" id="1.10.630.10:FF:000006">
    <property type="entry name" value="Cytochrome P450 302a1, mitochondrial"/>
    <property type="match status" value="2"/>
</dbReference>
<keyword evidence="4" id="KW-0479">Metal-binding</keyword>
<dbReference type="InterPro" id="IPR002401">
    <property type="entry name" value="Cyt_P450_E_grp-I"/>
</dbReference>
<dbReference type="InterPro" id="IPR036396">
    <property type="entry name" value="Cyt_P450_sf"/>
</dbReference>
<dbReference type="SUPFAM" id="SSF48264">
    <property type="entry name" value="Cytochrome P450"/>
    <property type="match status" value="2"/>
</dbReference>
<reference evidence="8 9" key="1">
    <citation type="submission" date="2015-08" db="EMBL/GenBank/DDBJ databases">
        <title>Ancestral chromatin configuration constrains chromatin evolution on differentiating sex chromosomes in Drosophila.</title>
        <authorList>
            <person name="Zhou Q."/>
            <person name="Bachtrog D."/>
        </authorList>
    </citation>
    <scope>NUCLEOTIDE SEQUENCE [LARGE SCALE GENOMIC DNA]</scope>
    <source>
        <tissue evidence="8">Whole larvae</tissue>
    </source>
</reference>
<evidence type="ECO:0000256" key="2">
    <source>
        <dbReference type="ARBA" id="ARBA00010617"/>
    </source>
</evidence>
<dbReference type="STRING" id="30019.A0A0M4EGV7"/>
<keyword evidence="6" id="KW-0408">Iron</keyword>
<dbReference type="AlphaFoldDB" id="A0A0M4EGV7"/>
<comment type="cofactor">
    <cofactor evidence="1">
        <name>heme</name>
        <dbReference type="ChEBI" id="CHEBI:30413"/>
    </cofactor>
</comment>